<reference evidence="6 7" key="1">
    <citation type="submission" date="2014-03" db="EMBL/GenBank/DDBJ databases">
        <title>Genomics of Bifidobacteria.</title>
        <authorList>
            <person name="Ventura M."/>
            <person name="Milani C."/>
            <person name="Lugli G.A."/>
        </authorList>
    </citation>
    <scope>NUCLEOTIDE SEQUENCE [LARGE SCALE GENOMIC DNA]</scope>
    <source>
        <strain evidence="6 7">DSM 23973</strain>
    </source>
</reference>
<organism evidence="6 7">
    <name type="scientific">Bifidobacterium callitrichos DSM 23973</name>
    <dbReference type="NCBI Taxonomy" id="1437609"/>
    <lineage>
        <taxon>Bacteria</taxon>
        <taxon>Bacillati</taxon>
        <taxon>Actinomycetota</taxon>
        <taxon>Actinomycetes</taxon>
        <taxon>Bifidobacteriales</taxon>
        <taxon>Bifidobacteriaceae</taxon>
        <taxon>Bifidobacterium</taxon>
    </lineage>
</organism>
<sequence>MSFTPKISTSPAGTRGEADAYGVGGQPTLARAPKSAPIAMHADPTPASDDTTPSTPETAATGGAGKSIGALVYFSSASENTSRFVAGLKLSELGVNVYRIPLKPGQPTLQVREPYLLMVPTYGGGDARKAVPVQVKKFLNNAANRAWIRGVIASGNTNFGSAYAAAGDIIAAKCRVPYLYRFELMGTREDTRKVREGIARFFRVRNATAR</sequence>
<dbReference type="OrthoDB" id="350535at2"/>
<dbReference type="STRING" id="1437609.BCAL_0638"/>
<evidence type="ECO:0000256" key="5">
    <source>
        <dbReference type="SAM" id="MobiDB-lite"/>
    </source>
</evidence>
<dbReference type="PANTHER" id="PTHR37297">
    <property type="entry name" value="PROTEIN NRDI"/>
    <property type="match status" value="1"/>
</dbReference>
<gene>
    <name evidence="4" type="primary">nrdI</name>
    <name evidence="6" type="ORF">BCAL_0638</name>
</gene>
<comment type="function">
    <text evidence="1 4">Probably involved in ribonucleotide reductase function.</text>
</comment>
<dbReference type="Pfam" id="PF07972">
    <property type="entry name" value="Flavodoxin_NdrI"/>
    <property type="match status" value="1"/>
</dbReference>
<dbReference type="EMBL" id="JGYS01000005">
    <property type="protein sequence ID" value="KFI55384.1"/>
    <property type="molecule type" value="Genomic_DNA"/>
</dbReference>
<dbReference type="InterPro" id="IPR020852">
    <property type="entry name" value="RNR_Ib_NrdI_bac"/>
</dbReference>
<feature type="compositionally biased region" description="Low complexity" evidence="5">
    <location>
        <begin position="42"/>
        <end position="61"/>
    </location>
</feature>
<dbReference type="PANTHER" id="PTHR37297:SF1">
    <property type="entry name" value="PROTEIN NRDI"/>
    <property type="match status" value="1"/>
</dbReference>
<proteinExistence type="inferred from homology"/>
<dbReference type="Proteomes" id="UP000029072">
    <property type="component" value="Unassembled WGS sequence"/>
</dbReference>
<feature type="region of interest" description="Disordered" evidence="5">
    <location>
        <begin position="1"/>
        <end position="63"/>
    </location>
</feature>
<dbReference type="NCBIfam" id="TIGR00333">
    <property type="entry name" value="nrdI"/>
    <property type="match status" value="1"/>
</dbReference>
<dbReference type="eggNOG" id="COG1780">
    <property type="taxonomic scope" value="Bacteria"/>
</dbReference>
<dbReference type="SUPFAM" id="SSF52218">
    <property type="entry name" value="Flavoproteins"/>
    <property type="match status" value="1"/>
</dbReference>
<accession>A0A087A9D4</accession>
<dbReference type="InterPro" id="IPR029039">
    <property type="entry name" value="Flavoprotein-like_sf"/>
</dbReference>
<dbReference type="AlphaFoldDB" id="A0A087A9D4"/>
<dbReference type="GO" id="GO:0010181">
    <property type="term" value="F:FMN binding"/>
    <property type="evidence" value="ECO:0007669"/>
    <property type="project" value="InterPro"/>
</dbReference>
<protein>
    <recommendedName>
        <fullName evidence="3 4">Protein NrdI</fullName>
    </recommendedName>
</protein>
<evidence type="ECO:0000256" key="2">
    <source>
        <dbReference type="ARBA" id="ARBA00009942"/>
    </source>
</evidence>
<dbReference type="Gene3D" id="3.40.50.360">
    <property type="match status" value="1"/>
</dbReference>
<comment type="caution">
    <text evidence="6">The sequence shown here is derived from an EMBL/GenBank/DDBJ whole genome shotgun (WGS) entry which is preliminary data.</text>
</comment>
<dbReference type="HAMAP" id="MF_00128">
    <property type="entry name" value="NrdI"/>
    <property type="match status" value="1"/>
</dbReference>
<evidence type="ECO:0000313" key="6">
    <source>
        <dbReference type="EMBL" id="KFI55384.1"/>
    </source>
</evidence>
<evidence type="ECO:0000256" key="1">
    <source>
        <dbReference type="ARBA" id="ARBA00003999"/>
    </source>
</evidence>
<comment type="similarity">
    <text evidence="2 4">Belongs to the NrdI family.</text>
</comment>
<evidence type="ECO:0000256" key="3">
    <source>
        <dbReference type="ARBA" id="ARBA00020129"/>
    </source>
</evidence>
<feature type="compositionally biased region" description="Polar residues" evidence="5">
    <location>
        <begin position="1"/>
        <end position="12"/>
    </location>
</feature>
<name>A0A087A9D4_9BIFI</name>
<evidence type="ECO:0000256" key="4">
    <source>
        <dbReference type="HAMAP-Rule" id="MF_00128"/>
    </source>
</evidence>
<dbReference type="InterPro" id="IPR004465">
    <property type="entry name" value="RNR_NrdI"/>
</dbReference>
<evidence type="ECO:0000313" key="7">
    <source>
        <dbReference type="Proteomes" id="UP000029072"/>
    </source>
</evidence>